<accession>A0A9W9M530</accession>
<protein>
    <submittedName>
        <fullName evidence="2">Uncharacterized protein</fullName>
    </submittedName>
</protein>
<evidence type="ECO:0000313" key="3">
    <source>
        <dbReference type="Proteomes" id="UP001150879"/>
    </source>
</evidence>
<gene>
    <name evidence="2" type="ORF">N7472_008232</name>
</gene>
<keyword evidence="1" id="KW-0812">Transmembrane</keyword>
<feature type="transmembrane region" description="Helical" evidence="1">
    <location>
        <begin position="20"/>
        <end position="42"/>
    </location>
</feature>
<sequence>SGDPPLLNRHRFLFFPLSPFLPQSNLTPFAFVGLFAFLLQLWSLDLEFSFEQFTRTRQLDLTTKLALFNT</sequence>
<proteinExistence type="predicted"/>
<reference evidence="2" key="1">
    <citation type="submission" date="2022-11" db="EMBL/GenBank/DDBJ databases">
        <authorList>
            <person name="Petersen C."/>
        </authorList>
    </citation>
    <scope>NUCLEOTIDE SEQUENCE</scope>
    <source>
        <strain evidence="2">IBT 16849</strain>
    </source>
</reference>
<evidence type="ECO:0000313" key="2">
    <source>
        <dbReference type="EMBL" id="KAJ5189218.1"/>
    </source>
</evidence>
<keyword evidence="1" id="KW-1133">Transmembrane helix</keyword>
<dbReference type="AlphaFoldDB" id="A0A9W9M530"/>
<name>A0A9W9M530_9EURO</name>
<keyword evidence="1" id="KW-0472">Membrane</keyword>
<evidence type="ECO:0000256" key="1">
    <source>
        <dbReference type="SAM" id="Phobius"/>
    </source>
</evidence>
<comment type="caution">
    <text evidence="2">The sequence shown here is derived from an EMBL/GenBank/DDBJ whole genome shotgun (WGS) entry which is preliminary data.</text>
</comment>
<dbReference type="Proteomes" id="UP001150879">
    <property type="component" value="Unassembled WGS sequence"/>
</dbReference>
<dbReference type="EMBL" id="JAPQKP010000005">
    <property type="protein sequence ID" value="KAJ5189218.1"/>
    <property type="molecule type" value="Genomic_DNA"/>
</dbReference>
<keyword evidence="3" id="KW-1185">Reference proteome</keyword>
<organism evidence="2 3">
    <name type="scientific">Penicillium cf. griseofulvum</name>
    <dbReference type="NCBI Taxonomy" id="2972120"/>
    <lineage>
        <taxon>Eukaryota</taxon>
        <taxon>Fungi</taxon>
        <taxon>Dikarya</taxon>
        <taxon>Ascomycota</taxon>
        <taxon>Pezizomycotina</taxon>
        <taxon>Eurotiomycetes</taxon>
        <taxon>Eurotiomycetidae</taxon>
        <taxon>Eurotiales</taxon>
        <taxon>Aspergillaceae</taxon>
        <taxon>Penicillium</taxon>
    </lineage>
</organism>
<feature type="non-terminal residue" evidence="2">
    <location>
        <position position="1"/>
    </location>
</feature>
<reference evidence="2" key="2">
    <citation type="journal article" date="2023" name="IMA Fungus">
        <title>Comparative genomic study of the Penicillium genus elucidates a diverse pangenome and 15 lateral gene transfer events.</title>
        <authorList>
            <person name="Petersen C."/>
            <person name="Sorensen T."/>
            <person name="Nielsen M.R."/>
            <person name="Sondergaard T.E."/>
            <person name="Sorensen J.L."/>
            <person name="Fitzpatrick D.A."/>
            <person name="Frisvad J.C."/>
            <person name="Nielsen K.L."/>
        </authorList>
    </citation>
    <scope>NUCLEOTIDE SEQUENCE</scope>
    <source>
        <strain evidence="2">IBT 16849</strain>
    </source>
</reference>